<feature type="domain" description="Nuclear receptor" evidence="12">
    <location>
        <begin position="401"/>
        <end position="476"/>
    </location>
</feature>
<evidence type="ECO:0000259" key="13">
    <source>
        <dbReference type="PROSITE" id="PS51843"/>
    </source>
</evidence>
<feature type="region of interest" description="Disordered" evidence="11">
    <location>
        <begin position="478"/>
        <end position="501"/>
    </location>
</feature>
<feature type="domain" description="NR LBD" evidence="13">
    <location>
        <begin position="501"/>
        <end position="736"/>
    </location>
</feature>
<accession>A0A9Q1BC83</accession>
<organism evidence="14 15">
    <name type="scientific">Holothuria leucospilota</name>
    <name type="common">Black long sea cucumber</name>
    <name type="synonym">Mertensiothuria leucospilota</name>
    <dbReference type="NCBI Taxonomy" id="206669"/>
    <lineage>
        <taxon>Eukaryota</taxon>
        <taxon>Metazoa</taxon>
        <taxon>Echinodermata</taxon>
        <taxon>Eleutherozoa</taxon>
        <taxon>Echinozoa</taxon>
        <taxon>Holothuroidea</taxon>
        <taxon>Aspidochirotacea</taxon>
        <taxon>Aspidochirotida</taxon>
        <taxon>Holothuriidae</taxon>
        <taxon>Holothuria</taxon>
    </lineage>
</organism>
<dbReference type="SMART" id="SM00399">
    <property type="entry name" value="ZnF_C4"/>
    <property type="match status" value="1"/>
</dbReference>
<keyword evidence="5 10" id="KW-0805">Transcription regulation</keyword>
<dbReference type="CDD" id="cd06969">
    <property type="entry name" value="NR_DBD_NGFI-B"/>
    <property type="match status" value="1"/>
</dbReference>
<evidence type="ECO:0000313" key="15">
    <source>
        <dbReference type="Proteomes" id="UP001152320"/>
    </source>
</evidence>
<keyword evidence="8 10" id="KW-0675">Receptor</keyword>
<evidence type="ECO:0000256" key="10">
    <source>
        <dbReference type="RuleBase" id="RU004334"/>
    </source>
</evidence>
<dbReference type="SUPFAM" id="SSF48508">
    <property type="entry name" value="Nuclear receptor ligand-binding domain"/>
    <property type="match status" value="1"/>
</dbReference>
<sequence length="736" mass="80550">MVHGPADPHQDHTIGGATAVLNFTDFPEFFEPIADICQSSIGFYNTSFGAFTTNGTSPVIGESAPYISSPCSSNCETSYVPSPGSVASSPASVSSSPGLGQHHHSSQSQAIGDHRQLSMPVTEGTKMHDSAAIARICFTTHHSSEPFQTRYPSTSPTAAINLPSFQDTYGNISRIDSRSDYEDHSPEFPLTNLGGSPGLDMQQPLLPESSHTSSYKNTSTYAPSLPTLTEPEVTHYQPYSQMSTSAPAPVTTNHPTLTSQGHFDFITTLSPCETETSFGLGPSENSSHFVTNTLPTTQSQPPLYSHGFGRQQNNFPSPSWSIPQTTLQNTVTSAFCPSSPHLGFELTDTKPIPGCLVTSPSPSNLIGSSPTMRKSVHMPSVTTCSSLPSPPHTSRNMCSQEGMCAVCGDSAACQHYGVRTCEGCKGFFKRTVQKNAKYVCLANRNCTVDKRRRNRCQYCRFQKCLAVGMVKEVVRTDSLKGRRGRLPTKQRNPQDLSPPSPPVSLITALVRAHVDASPAKPNRNYSQFRLPGDNGTPMSEEEQLKQFYDNLSSSLEVIKCWAEKIPGFTDLCKEDQALLFQSACLELFVLKMANRMDPADDLITFCNGNVFHTDQCKHAFGEWLTDIYGLARVLTTLKVDISSFACLSALVLVTVRHGLQEPQKVTDLENKIVTCFNDHVTFNSSASNQSKFLSEMLLQLRELRVFSKNGLQRLYHLARETKVTAPPIIEKLLESN</sequence>
<dbReference type="InterPro" id="IPR001723">
    <property type="entry name" value="Nuclear_hrmn_rcpt"/>
</dbReference>
<dbReference type="InterPro" id="IPR013088">
    <property type="entry name" value="Znf_NHR/GATA"/>
</dbReference>
<dbReference type="SUPFAM" id="SSF57716">
    <property type="entry name" value="Glucocorticoid receptor-like (DNA-binding domain)"/>
    <property type="match status" value="1"/>
</dbReference>
<dbReference type="SMART" id="SM00430">
    <property type="entry name" value="HOLI"/>
    <property type="match status" value="1"/>
</dbReference>
<dbReference type="InterPro" id="IPR003070">
    <property type="entry name" value="NR4A1-3"/>
</dbReference>
<keyword evidence="7 10" id="KW-0804">Transcription</keyword>
<comment type="subcellular location">
    <subcellularLocation>
        <location evidence="1 10">Nucleus</location>
    </subcellularLocation>
</comment>
<name>A0A9Q1BC83_HOLLE</name>
<feature type="compositionally biased region" description="Low complexity" evidence="11">
    <location>
        <begin position="82"/>
        <end position="98"/>
    </location>
</feature>
<dbReference type="PROSITE" id="PS00031">
    <property type="entry name" value="NUCLEAR_REC_DBD_1"/>
    <property type="match status" value="1"/>
</dbReference>
<evidence type="ECO:0000256" key="9">
    <source>
        <dbReference type="ARBA" id="ARBA00023242"/>
    </source>
</evidence>
<dbReference type="InterPro" id="IPR001628">
    <property type="entry name" value="Znf_hrmn_rcpt"/>
</dbReference>
<feature type="compositionally biased region" description="Basic and acidic residues" evidence="11">
    <location>
        <begin position="176"/>
        <end position="186"/>
    </location>
</feature>
<evidence type="ECO:0000256" key="8">
    <source>
        <dbReference type="ARBA" id="ARBA00023170"/>
    </source>
</evidence>
<keyword evidence="9 10" id="KW-0539">Nucleus</keyword>
<dbReference type="PROSITE" id="PS51843">
    <property type="entry name" value="NR_LBD"/>
    <property type="match status" value="1"/>
</dbReference>
<dbReference type="Proteomes" id="UP001152320">
    <property type="component" value="Chromosome 23"/>
</dbReference>
<dbReference type="PRINTS" id="PR01284">
    <property type="entry name" value="NUCLEARECPTR"/>
</dbReference>
<dbReference type="GO" id="GO:0005667">
    <property type="term" value="C:transcription regulator complex"/>
    <property type="evidence" value="ECO:0007669"/>
    <property type="project" value="TreeGrafter"/>
</dbReference>
<keyword evidence="15" id="KW-1185">Reference proteome</keyword>
<dbReference type="GO" id="GO:0035259">
    <property type="term" value="F:nuclear glucocorticoid receptor binding"/>
    <property type="evidence" value="ECO:0007669"/>
    <property type="project" value="TreeGrafter"/>
</dbReference>
<evidence type="ECO:0000256" key="11">
    <source>
        <dbReference type="SAM" id="MobiDB-lite"/>
    </source>
</evidence>
<feature type="compositionally biased region" description="Polar residues" evidence="11">
    <location>
        <begin position="209"/>
        <end position="222"/>
    </location>
</feature>
<dbReference type="PROSITE" id="PS51030">
    <property type="entry name" value="NUCLEAR_REC_DBD_2"/>
    <property type="match status" value="1"/>
</dbReference>
<dbReference type="InterPro" id="IPR000536">
    <property type="entry name" value="Nucl_hrmn_rcpt_lig-bd"/>
</dbReference>
<keyword evidence="6 10" id="KW-0238">DNA-binding</keyword>
<dbReference type="OrthoDB" id="5952118at2759"/>
<comment type="similarity">
    <text evidence="10">Belongs to the nuclear hormone receptor family.</text>
</comment>
<dbReference type="Pfam" id="PF00105">
    <property type="entry name" value="zf-C4"/>
    <property type="match status" value="1"/>
</dbReference>
<dbReference type="Gene3D" id="1.10.565.10">
    <property type="entry name" value="Retinoid X Receptor"/>
    <property type="match status" value="1"/>
</dbReference>
<evidence type="ECO:0000256" key="5">
    <source>
        <dbReference type="ARBA" id="ARBA00023015"/>
    </source>
</evidence>
<dbReference type="GO" id="GO:0071376">
    <property type="term" value="P:cellular response to corticotropin-releasing hormone stimulus"/>
    <property type="evidence" value="ECO:0007669"/>
    <property type="project" value="TreeGrafter"/>
</dbReference>
<evidence type="ECO:0000256" key="7">
    <source>
        <dbReference type="ARBA" id="ARBA00023163"/>
    </source>
</evidence>
<dbReference type="FunFam" id="3.30.50.10:FF:000009">
    <property type="entry name" value="nuclear receptor subfamily 4 group A member 2"/>
    <property type="match status" value="1"/>
</dbReference>
<evidence type="ECO:0000256" key="3">
    <source>
        <dbReference type="ARBA" id="ARBA00022771"/>
    </source>
</evidence>
<dbReference type="GO" id="GO:0004879">
    <property type="term" value="F:nuclear receptor activity"/>
    <property type="evidence" value="ECO:0007669"/>
    <property type="project" value="InterPro"/>
</dbReference>
<keyword evidence="3 10" id="KW-0863">Zinc-finger</keyword>
<proteinExistence type="inferred from homology"/>
<evidence type="ECO:0000259" key="12">
    <source>
        <dbReference type="PROSITE" id="PS51030"/>
    </source>
</evidence>
<dbReference type="PRINTS" id="PR00398">
    <property type="entry name" value="STRDHORMONER"/>
</dbReference>
<evidence type="ECO:0000256" key="6">
    <source>
        <dbReference type="ARBA" id="ARBA00023125"/>
    </source>
</evidence>
<dbReference type="AlphaFoldDB" id="A0A9Q1BC83"/>
<feature type="region of interest" description="Disordered" evidence="11">
    <location>
        <begin position="145"/>
        <end position="164"/>
    </location>
</feature>
<dbReference type="Pfam" id="PF00104">
    <property type="entry name" value="Hormone_recep"/>
    <property type="match status" value="1"/>
</dbReference>
<protein>
    <submittedName>
        <fullName evidence="14">Nuclear receptor subfamily 4 group A member 2</fullName>
    </submittedName>
</protein>
<reference evidence="14" key="1">
    <citation type="submission" date="2021-10" db="EMBL/GenBank/DDBJ databases">
        <title>Tropical sea cucumber genome reveals ecological adaptation and Cuvierian tubules defense mechanism.</title>
        <authorList>
            <person name="Chen T."/>
        </authorList>
    </citation>
    <scope>NUCLEOTIDE SEQUENCE</scope>
    <source>
        <strain evidence="14">Nanhai2018</strain>
        <tissue evidence="14">Muscle</tissue>
    </source>
</reference>
<feature type="region of interest" description="Disordered" evidence="11">
    <location>
        <begin position="176"/>
        <end position="226"/>
    </location>
</feature>
<dbReference type="PANTHER" id="PTHR24085:SF4">
    <property type="entry name" value="NUCLEAR HORMONE RECEPTOR HR38-RELATED"/>
    <property type="match status" value="1"/>
</dbReference>
<dbReference type="PANTHER" id="PTHR24085">
    <property type="entry name" value="NUCLEAR HORMONE RECEPTOR"/>
    <property type="match status" value="1"/>
</dbReference>
<keyword evidence="2 10" id="KW-0479">Metal-binding</keyword>
<dbReference type="GO" id="GO:0000978">
    <property type="term" value="F:RNA polymerase II cis-regulatory region sequence-specific DNA binding"/>
    <property type="evidence" value="ECO:0007669"/>
    <property type="project" value="TreeGrafter"/>
</dbReference>
<evidence type="ECO:0000313" key="14">
    <source>
        <dbReference type="EMBL" id="KAJ8019894.1"/>
    </source>
</evidence>
<dbReference type="PRINTS" id="PR00047">
    <property type="entry name" value="STROIDFINGER"/>
</dbReference>
<evidence type="ECO:0000256" key="2">
    <source>
        <dbReference type="ARBA" id="ARBA00022723"/>
    </source>
</evidence>
<dbReference type="InterPro" id="IPR035500">
    <property type="entry name" value="NHR-like_dom_sf"/>
</dbReference>
<keyword evidence="4 10" id="KW-0862">Zinc</keyword>
<evidence type="ECO:0000256" key="1">
    <source>
        <dbReference type="ARBA" id="ARBA00004123"/>
    </source>
</evidence>
<dbReference type="GO" id="GO:0005634">
    <property type="term" value="C:nucleus"/>
    <property type="evidence" value="ECO:0007669"/>
    <property type="project" value="UniProtKB-SubCell"/>
</dbReference>
<evidence type="ECO:0000256" key="4">
    <source>
        <dbReference type="ARBA" id="ARBA00022833"/>
    </source>
</evidence>
<dbReference type="Gene3D" id="3.30.50.10">
    <property type="entry name" value="Erythroid Transcription Factor GATA-1, subunit A"/>
    <property type="match status" value="1"/>
</dbReference>
<comment type="caution">
    <text evidence="14">The sequence shown here is derived from an EMBL/GenBank/DDBJ whole genome shotgun (WGS) entry which is preliminary data.</text>
</comment>
<feature type="region of interest" description="Disordered" evidence="11">
    <location>
        <begin position="82"/>
        <end position="114"/>
    </location>
</feature>
<gene>
    <name evidence="14" type="ORF">HOLleu_41672</name>
</gene>
<dbReference type="EMBL" id="JAIZAY010000023">
    <property type="protein sequence ID" value="KAJ8019894.1"/>
    <property type="molecule type" value="Genomic_DNA"/>
</dbReference>
<dbReference type="GO" id="GO:0008270">
    <property type="term" value="F:zinc ion binding"/>
    <property type="evidence" value="ECO:0007669"/>
    <property type="project" value="UniProtKB-KW"/>
</dbReference>